<evidence type="ECO:0000313" key="3">
    <source>
        <dbReference type="Proteomes" id="UP000283634"/>
    </source>
</evidence>
<dbReference type="GeneID" id="40329046"/>
<dbReference type="VEuPathDB" id="TriTrypDB:TRSC58_06750"/>
<dbReference type="Proteomes" id="UP000283634">
    <property type="component" value="Unassembled WGS sequence"/>
</dbReference>
<feature type="region of interest" description="Disordered" evidence="1">
    <location>
        <begin position="367"/>
        <end position="386"/>
    </location>
</feature>
<dbReference type="OrthoDB" id="250696at2759"/>
<protein>
    <submittedName>
        <fullName evidence="2">Uncharacterized protein</fullName>
    </submittedName>
</protein>
<reference evidence="2 3" key="1">
    <citation type="journal article" date="2018" name="BMC Genomics">
        <title>Genomic comparison of Trypanosoma conorhini and Trypanosoma rangeli to Trypanosoma cruzi strains of high and low virulence.</title>
        <authorList>
            <person name="Bradwell K.R."/>
            <person name="Koparde V.N."/>
            <person name="Matveyev A.V."/>
            <person name="Serrano M.G."/>
            <person name="Alves J.M."/>
            <person name="Parikh H."/>
            <person name="Huang B."/>
            <person name="Lee V."/>
            <person name="Espinosa-Alvarez O."/>
            <person name="Ortiz P.A."/>
            <person name="Costa-Martins A.G."/>
            <person name="Teixeira M.M."/>
            <person name="Buck G.A."/>
        </authorList>
    </citation>
    <scope>NUCLEOTIDE SEQUENCE [LARGE SCALE GENOMIC DNA]</scope>
    <source>
        <strain evidence="2 3">AM80</strain>
    </source>
</reference>
<proteinExistence type="predicted"/>
<dbReference type="AlphaFoldDB" id="A0A3R7KZI0"/>
<feature type="region of interest" description="Disordered" evidence="1">
    <location>
        <begin position="221"/>
        <end position="258"/>
    </location>
</feature>
<comment type="caution">
    <text evidence="2">The sequence shown here is derived from an EMBL/GenBank/DDBJ whole genome shotgun (WGS) entry which is preliminary data.</text>
</comment>
<gene>
    <name evidence="2" type="ORF">TraAM80_05113</name>
</gene>
<dbReference type="EMBL" id="MKGL01000161">
    <property type="protein sequence ID" value="RNF04521.1"/>
    <property type="molecule type" value="Genomic_DNA"/>
</dbReference>
<name>A0A3R7KZI0_TRYRA</name>
<accession>A0A3R7KZI0</accession>
<feature type="region of interest" description="Disordered" evidence="1">
    <location>
        <begin position="333"/>
        <end position="358"/>
    </location>
</feature>
<sequence length="461" mass="49302">MTGGGTIEWGLTHTFHGDGKQGDVIAWEGEMQSLSKTTDAFLMGESISFDSQTGMCYKPPPLLETTMDPVFKASRTEKGREETCEFSASSGQLLLQEGSEDAAGVRDAHAPVAFTLHQPRATEATPIAESAEAPAGSVMHDIIHAQMNFPCLPKLTSQSRPRLISPQKPNATRAGGLIPSSSVFSMSPGAAASFTPLKTALNVPRNRAPRISYFPPKTWNAHPANNVSRPHAPAKDTSSMPLPDNSGGGEGSVMSSSRSPFVLKQPSLSMVGVRSLSSSSRNSNIYIQESTCSVSMPRKVPSTTTEYAGGNSTTHHLCLPEFIASVNKGSCCTTSRGGANSNASGTAGTQSSKLQQQVQSMPIPLLVSSNSNDSRVSEKPLPIAKTGRNHRPEAVFVSGRRFPPQNDLGNGNLQAMVIVPTRFGKTDYSHGHHQSRHQQGTKMHNVQEVLMQEVVSQLRDL</sequence>
<organism evidence="2 3">
    <name type="scientific">Trypanosoma rangeli</name>
    <dbReference type="NCBI Taxonomy" id="5698"/>
    <lineage>
        <taxon>Eukaryota</taxon>
        <taxon>Discoba</taxon>
        <taxon>Euglenozoa</taxon>
        <taxon>Kinetoplastea</taxon>
        <taxon>Metakinetoplastina</taxon>
        <taxon>Trypanosomatida</taxon>
        <taxon>Trypanosomatidae</taxon>
        <taxon>Trypanosoma</taxon>
        <taxon>Herpetosoma</taxon>
    </lineage>
</organism>
<dbReference type="RefSeq" id="XP_029238152.1">
    <property type="nucleotide sequence ID" value="XM_029382008.1"/>
</dbReference>
<evidence type="ECO:0000256" key="1">
    <source>
        <dbReference type="SAM" id="MobiDB-lite"/>
    </source>
</evidence>
<feature type="compositionally biased region" description="Low complexity" evidence="1">
    <location>
        <begin position="334"/>
        <end position="349"/>
    </location>
</feature>
<dbReference type="OMA" id="NAHPANN"/>
<evidence type="ECO:0000313" key="2">
    <source>
        <dbReference type="EMBL" id="RNF04521.1"/>
    </source>
</evidence>
<keyword evidence="3" id="KW-1185">Reference proteome</keyword>